<comment type="caution">
    <text evidence="2">The sequence shown here is derived from an EMBL/GenBank/DDBJ whole genome shotgun (WGS) entry which is preliminary data.</text>
</comment>
<keyword evidence="2" id="KW-0808">Transferase</keyword>
<evidence type="ECO:0000259" key="1">
    <source>
        <dbReference type="Pfam" id="PF01636"/>
    </source>
</evidence>
<proteinExistence type="predicted"/>
<evidence type="ECO:0000313" key="3">
    <source>
        <dbReference type="Proteomes" id="UP000254848"/>
    </source>
</evidence>
<feature type="domain" description="Aminoglycoside phosphotransferase" evidence="1">
    <location>
        <begin position="19"/>
        <end position="221"/>
    </location>
</feature>
<gene>
    <name evidence="2" type="ORF">C8D90_101375</name>
</gene>
<dbReference type="SUPFAM" id="SSF56112">
    <property type="entry name" value="Protein kinase-like (PK-like)"/>
    <property type="match status" value="1"/>
</dbReference>
<dbReference type="Pfam" id="PF01636">
    <property type="entry name" value="APH"/>
    <property type="match status" value="1"/>
</dbReference>
<protein>
    <submittedName>
        <fullName evidence="2">Thiamine kinase</fullName>
    </submittedName>
</protein>
<dbReference type="OrthoDB" id="179763at2"/>
<sequence>MARCCPGRDPADWRFEPVSGLSGVNWRAIYGDSVTFMLRPENAEKRLLGISRRRELRVLRRLAGQQLAPGVHGIWHGWLVCDWVAGQTPDALPEHERLAALMAKVHRNAWEQPRVDLRRQYEIYWQALDRRRIIPAMLRRHRSLLRLPEPRVSRPVLLHMDVHPANLVATEAGWRLIDWEYAGGGDAALELAALARGNDWSGEQIRAFTAAYCRHSAQAERALRQRVLQWLPRVDYLMWLWYGVRWQQTRDAHFNELAARVWQRLE</sequence>
<dbReference type="RefSeq" id="WP_147291310.1">
    <property type="nucleotide sequence ID" value="NZ_QRAP01000001.1"/>
</dbReference>
<dbReference type="EMBL" id="QRAP01000001">
    <property type="protein sequence ID" value="RDK96938.1"/>
    <property type="molecule type" value="Genomic_DNA"/>
</dbReference>
<name>A0A370R3D0_9GAMM</name>
<dbReference type="InterPro" id="IPR002575">
    <property type="entry name" value="Aminoglycoside_PTrfase"/>
</dbReference>
<dbReference type="AlphaFoldDB" id="A0A370R3D0"/>
<organism evidence="2 3">
    <name type="scientific">Enterobacillus tribolii</name>
    <dbReference type="NCBI Taxonomy" id="1487935"/>
    <lineage>
        <taxon>Bacteria</taxon>
        <taxon>Pseudomonadati</taxon>
        <taxon>Pseudomonadota</taxon>
        <taxon>Gammaproteobacteria</taxon>
        <taxon>Enterobacterales</taxon>
        <taxon>Hafniaceae</taxon>
        <taxon>Enterobacillus</taxon>
    </lineage>
</organism>
<dbReference type="Proteomes" id="UP000254848">
    <property type="component" value="Unassembled WGS sequence"/>
</dbReference>
<keyword evidence="3" id="KW-1185">Reference proteome</keyword>
<keyword evidence="2" id="KW-0418">Kinase</keyword>
<dbReference type="Gene3D" id="3.90.1200.10">
    <property type="match status" value="1"/>
</dbReference>
<dbReference type="GO" id="GO:0016301">
    <property type="term" value="F:kinase activity"/>
    <property type="evidence" value="ECO:0007669"/>
    <property type="project" value="UniProtKB-KW"/>
</dbReference>
<evidence type="ECO:0000313" key="2">
    <source>
        <dbReference type="EMBL" id="RDK96938.1"/>
    </source>
</evidence>
<reference evidence="2 3" key="1">
    <citation type="submission" date="2018-07" db="EMBL/GenBank/DDBJ databases">
        <title>Genomic Encyclopedia of Type Strains, Phase IV (KMG-IV): sequencing the most valuable type-strain genomes for metagenomic binning, comparative biology and taxonomic classification.</title>
        <authorList>
            <person name="Goeker M."/>
        </authorList>
    </citation>
    <scope>NUCLEOTIDE SEQUENCE [LARGE SCALE GENOMIC DNA]</scope>
    <source>
        <strain evidence="2 3">DSM 103736</strain>
    </source>
</reference>
<accession>A0A370R3D0</accession>
<dbReference type="InterPro" id="IPR011009">
    <property type="entry name" value="Kinase-like_dom_sf"/>
</dbReference>